<reference evidence="1 2" key="1">
    <citation type="submission" date="2023-09" db="EMBL/GenBank/DDBJ databases">
        <title>Nesidiocoris tenuis whole genome shotgun sequence.</title>
        <authorList>
            <person name="Shibata T."/>
            <person name="Shimoda M."/>
            <person name="Kobayashi T."/>
            <person name="Uehara T."/>
        </authorList>
    </citation>
    <scope>NUCLEOTIDE SEQUENCE [LARGE SCALE GENOMIC DNA]</scope>
    <source>
        <strain evidence="1 2">Japan</strain>
    </source>
</reference>
<gene>
    <name evidence="1" type="ORF">NTJ_02892</name>
</gene>
<evidence type="ECO:0000313" key="1">
    <source>
        <dbReference type="EMBL" id="BES90085.1"/>
    </source>
</evidence>
<organism evidence="1 2">
    <name type="scientific">Nesidiocoris tenuis</name>
    <dbReference type="NCBI Taxonomy" id="355587"/>
    <lineage>
        <taxon>Eukaryota</taxon>
        <taxon>Metazoa</taxon>
        <taxon>Ecdysozoa</taxon>
        <taxon>Arthropoda</taxon>
        <taxon>Hexapoda</taxon>
        <taxon>Insecta</taxon>
        <taxon>Pterygota</taxon>
        <taxon>Neoptera</taxon>
        <taxon>Paraneoptera</taxon>
        <taxon>Hemiptera</taxon>
        <taxon>Heteroptera</taxon>
        <taxon>Panheteroptera</taxon>
        <taxon>Cimicomorpha</taxon>
        <taxon>Miridae</taxon>
        <taxon>Dicyphina</taxon>
        <taxon>Nesidiocoris</taxon>
    </lineage>
</organism>
<accession>A0ABN7ACT0</accession>
<name>A0ABN7ACT0_9HEMI</name>
<dbReference type="Proteomes" id="UP001307889">
    <property type="component" value="Chromosome 2"/>
</dbReference>
<sequence>MQGPSTANTHTFSRVCLPALHTRTQSLHPCSGAGVSDCMRSLVLVRELRLPGDRVGCNTRRGDGVGVDGAEAMLSTDPVCSSRLV</sequence>
<evidence type="ECO:0000313" key="2">
    <source>
        <dbReference type="Proteomes" id="UP001307889"/>
    </source>
</evidence>
<dbReference type="EMBL" id="AP028910">
    <property type="protein sequence ID" value="BES90085.1"/>
    <property type="molecule type" value="Genomic_DNA"/>
</dbReference>
<proteinExistence type="predicted"/>
<keyword evidence="2" id="KW-1185">Reference proteome</keyword>
<protein>
    <submittedName>
        <fullName evidence="1">Uncharacterized protein</fullName>
    </submittedName>
</protein>